<comment type="similarity">
    <text evidence="2">Belongs to the glycosyl hydrolase 38 family.</text>
</comment>
<evidence type="ECO:0000256" key="3">
    <source>
        <dbReference type="ARBA" id="ARBA00012752"/>
    </source>
</evidence>
<keyword evidence="5" id="KW-0378">Hydrolase</keyword>
<evidence type="ECO:0000256" key="1">
    <source>
        <dbReference type="ARBA" id="ARBA00000365"/>
    </source>
</evidence>
<evidence type="ECO:0000256" key="5">
    <source>
        <dbReference type="ARBA" id="ARBA00022801"/>
    </source>
</evidence>
<organism evidence="8 9">
    <name type="scientific">Vanrija pseudolonga</name>
    <dbReference type="NCBI Taxonomy" id="143232"/>
    <lineage>
        <taxon>Eukaryota</taxon>
        <taxon>Fungi</taxon>
        <taxon>Dikarya</taxon>
        <taxon>Basidiomycota</taxon>
        <taxon>Agaricomycotina</taxon>
        <taxon>Tremellomycetes</taxon>
        <taxon>Trichosporonales</taxon>
        <taxon>Trichosporonaceae</taxon>
        <taxon>Vanrija</taxon>
    </lineage>
</organism>
<comment type="catalytic activity">
    <reaction evidence="1">
        <text>Hydrolysis of terminal, non-reducing alpha-D-mannose residues in alpha-D-mannosides.</text>
        <dbReference type="EC" id="3.2.1.24"/>
    </reaction>
</comment>
<dbReference type="Pfam" id="PF09261">
    <property type="entry name" value="Alpha-mann_mid"/>
    <property type="match status" value="1"/>
</dbReference>
<dbReference type="GO" id="GO:0030246">
    <property type="term" value="F:carbohydrate binding"/>
    <property type="evidence" value="ECO:0007669"/>
    <property type="project" value="InterPro"/>
</dbReference>
<dbReference type="Gene3D" id="3.20.110.10">
    <property type="entry name" value="Glycoside hydrolase 38, N terminal domain"/>
    <property type="match status" value="1"/>
</dbReference>
<dbReference type="InterPro" id="IPR028995">
    <property type="entry name" value="Glyco_hydro_57/38_cen_sf"/>
</dbReference>
<dbReference type="InterPro" id="IPR015341">
    <property type="entry name" value="Glyco_hydro_38_cen"/>
</dbReference>
<dbReference type="Gene3D" id="2.70.98.30">
    <property type="entry name" value="Golgi alpha-mannosidase II, domain 4"/>
    <property type="match status" value="1"/>
</dbReference>
<dbReference type="FunFam" id="3.20.110.10:FF:000002">
    <property type="entry name" value="alpha-mannosidase 2C1 isoform X1"/>
    <property type="match status" value="1"/>
</dbReference>
<dbReference type="GO" id="GO:0004559">
    <property type="term" value="F:alpha-mannosidase activity"/>
    <property type="evidence" value="ECO:0007669"/>
    <property type="project" value="UniProtKB-EC"/>
</dbReference>
<dbReference type="GeneID" id="87812937"/>
<dbReference type="PANTHER" id="PTHR46017:SF1">
    <property type="entry name" value="ALPHA-MANNOSIDASE 2C1"/>
    <property type="match status" value="1"/>
</dbReference>
<dbReference type="SUPFAM" id="SSF88688">
    <property type="entry name" value="Families 57/38 glycoside transferase middle domain"/>
    <property type="match status" value="1"/>
</dbReference>
<dbReference type="Proteomes" id="UP000827549">
    <property type="component" value="Chromosome 7"/>
</dbReference>
<dbReference type="Pfam" id="PF17677">
    <property type="entry name" value="Glyco_hydro38C2"/>
    <property type="match status" value="1"/>
</dbReference>
<gene>
    <name evidence="8" type="primary">ams1_3</name>
    <name evidence="8" type="ORF">LOC62_07G009776</name>
</gene>
<evidence type="ECO:0000313" key="9">
    <source>
        <dbReference type="Proteomes" id="UP000827549"/>
    </source>
</evidence>
<dbReference type="Pfam" id="PF01074">
    <property type="entry name" value="Glyco_hydro_38N"/>
    <property type="match status" value="1"/>
</dbReference>
<dbReference type="GO" id="GO:0006013">
    <property type="term" value="P:mannose metabolic process"/>
    <property type="evidence" value="ECO:0007669"/>
    <property type="project" value="InterPro"/>
</dbReference>
<dbReference type="InterPro" id="IPR011682">
    <property type="entry name" value="Glyco_hydro_38_C"/>
</dbReference>
<dbReference type="Pfam" id="PF22907">
    <property type="entry name" value="Ams1-like_1st"/>
    <property type="match status" value="1"/>
</dbReference>
<dbReference type="PANTHER" id="PTHR46017">
    <property type="entry name" value="ALPHA-MANNOSIDASE 2C1"/>
    <property type="match status" value="1"/>
</dbReference>
<dbReference type="Gene3D" id="1.20.1270.50">
    <property type="entry name" value="Glycoside hydrolase family 38, central domain"/>
    <property type="match status" value="1"/>
</dbReference>
<evidence type="ECO:0000259" key="7">
    <source>
        <dbReference type="SMART" id="SM00872"/>
    </source>
</evidence>
<dbReference type="InterPro" id="IPR011013">
    <property type="entry name" value="Gal_mutarotase_sf_dom"/>
</dbReference>
<dbReference type="Pfam" id="PF07748">
    <property type="entry name" value="Glyco_hydro_38C"/>
    <property type="match status" value="1"/>
</dbReference>
<dbReference type="InterPro" id="IPR037094">
    <property type="entry name" value="Glyco_hydro_38_cen_sf"/>
</dbReference>
<dbReference type="GO" id="GO:0009313">
    <property type="term" value="P:oligosaccharide catabolic process"/>
    <property type="evidence" value="ECO:0007669"/>
    <property type="project" value="TreeGrafter"/>
</dbReference>
<dbReference type="SMART" id="SM00872">
    <property type="entry name" value="Alpha-mann_mid"/>
    <property type="match status" value="1"/>
</dbReference>
<keyword evidence="9" id="KW-1185">Reference proteome</keyword>
<dbReference type="SUPFAM" id="SSF88713">
    <property type="entry name" value="Glycoside hydrolase/deacetylase"/>
    <property type="match status" value="1"/>
</dbReference>
<protein>
    <recommendedName>
        <fullName evidence="3">alpha-mannosidase</fullName>
        <ecNumber evidence="3">3.2.1.24</ecNumber>
    </recommendedName>
</protein>
<dbReference type="InterPro" id="IPR054723">
    <property type="entry name" value="Ams1-like_N"/>
</dbReference>
<dbReference type="InterPro" id="IPR027291">
    <property type="entry name" value="Glyco_hydro_38_N_sf"/>
</dbReference>
<dbReference type="EMBL" id="CP086720">
    <property type="protein sequence ID" value="WOO86295.1"/>
    <property type="molecule type" value="Genomic_DNA"/>
</dbReference>
<dbReference type="EC" id="3.2.1.24" evidence="3"/>
<dbReference type="RefSeq" id="XP_062632321.1">
    <property type="nucleotide sequence ID" value="XM_062776337.1"/>
</dbReference>
<evidence type="ECO:0000256" key="4">
    <source>
        <dbReference type="ARBA" id="ARBA00022723"/>
    </source>
</evidence>
<dbReference type="InterPro" id="IPR000602">
    <property type="entry name" value="Glyco_hydro_38_N"/>
</dbReference>
<name>A0AAF1BQR9_9TREE</name>
<feature type="domain" description="Glycoside hydrolase family 38 central" evidence="7">
    <location>
        <begin position="573"/>
        <end position="654"/>
    </location>
</feature>
<dbReference type="SUPFAM" id="SSF74650">
    <property type="entry name" value="Galactose mutarotase-like"/>
    <property type="match status" value="1"/>
</dbReference>
<evidence type="ECO:0000313" key="8">
    <source>
        <dbReference type="EMBL" id="WOO86295.1"/>
    </source>
</evidence>
<sequence>MSSTYPVLTERVNHPLLPAITDRRLGLFVGGHYAAHNLSAALDRARLRGGDAVRMTLWSAPGQSKPTFDEAVAQLALSSRELHVGDELGPSWTNHWVRVDLAIPESFRDSGEPVIFEFDPNCEALIYNLDGHPLHGISGGPNSMKDGQPGTAEDRRVDHIVPREAVAAGHYSFYVELSINAMFGLGLNGFRHQQPDMNVHFRIDSADIVLARSEARSLYIDFKVLTQMARGPGTATSSLQRQALRAANDIMNVFKIAEGRENDDELDRVVAQCRAIAAGVIGRPNDEELVKDTARVGDDAQLWGIGHCHIDTAWLWRYTQTQQKIGRSWSSQVDLMNRYPEHQFAASSAQQFVWLKEYYPSLFDAVKGKVKAGQFHPVGGSWLEHDCMIPSGESLCRQYLYGQRYFTREFGVRAREAWLPDTFGYASQLPQILRLAGIDYFFTQKLCWNQMNPFPYSTFNWAALDGTQVLAHMTPVDNYNAQVDYDEIVKGASTNKNLGVTNQCLMLFGNGDGGGGPTALMLEKMRRDKAIAARHREMPSIKMGRVLDFFETIRHKTDNGALLPTWRGELYFELHRGTYTSQAGIKRGNRVMERLLRDTEYYASLASIHAAEEGYAYPRAALDAIWKDVLLNQFHDVLPGTSIAMANEDAMEIYARREAEVRALLDAALGALVPQSAAMNGVAPASSAADILVLDPTRLARTEVVHLSAGVVDLLDVPSQVLSDGSALAFARTADTGVGGLVAVDSIPPAATAHGSGAYTLSNADFSLTITNGRIASLRDVQLDRELILPSARASSGGLMLYEDLPPAYDAWDVEIYHLDAATELVLNHVEVIESGPLRASLKATASVGKSVVALTFSLDATLPGASSRSTIRVDVDADWRERHKFLKFALPVDIHAPNATYGNQFGLVERPTHRNTSDAQAKFEVCGHMFADLSEPGYGVTFAADWKYGYAVEGSVMRLSLLRSCTAPDPEQDQGHHAFSFGIMPHTARFQESGAYKQAMRFVNDVYVRTTTGAAPSLAAASSFAVVGPNADSIILEAIKRGEDDDERGAKTLVLRLFESQGGRARGTLELTGLRVAKLQWVNILEEPLGPEVVTSASDAGSTRVELDFRAFEIKTLHVYLD</sequence>
<reference evidence="8" key="1">
    <citation type="submission" date="2023-10" db="EMBL/GenBank/DDBJ databases">
        <authorList>
            <person name="Noh H."/>
        </authorList>
    </citation>
    <scope>NUCLEOTIDE SEQUENCE</scope>
    <source>
        <strain evidence="8">DUCC4014</strain>
    </source>
</reference>
<accession>A0AAF1BQR9</accession>
<keyword evidence="6" id="KW-0326">Glycosidase</keyword>
<dbReference type="GO" id="GO:0046872">
    <property type="term" value="F:metal ion binding"/>
    <property type="evidence" value="ECO:0007669"/>
    <property type="project" value="UniProtKB-KW"/>
</dbReference>
<keyword evidence="4" id="KW-0479">Metal-binding</keyword>
<evidence type="ECO:0000256" key="6">
    <source>
        <dbReference type="ARBA" id="ARBA00023295"/>
    </source>
</evidence>
<dbReference type="AlphaFoldDB" id="A0AAF1BQR9"/>
<proteinExistence type="inferred from homology"/>
<dbReference type="FunFam" id="1.20.1270.50:FF:000004">
    <property type="entry name" value="alpha-mannosidase 2C1 isoform X1"/>
    <property type="match status" value="1"/>
</dbReference>
<dbReference type="InterPro" id="IPR011330">
    <property type="entry name" value="Glyco_hydro/deAcase_b/a-brl"/>
</dbReference>
<evidence type="ECO:0000256" key="2">
    <source>
        <dbReference type="ARBA" id="ARBA00009792"/>
    </source>
</evidence>
<dbReference type="InterPro" id="IPR041147">
    <property type="entry name" value="GH38_C"/>
</dbReference>
<dbReference type="GO" id="GO:0000329">
    <property type="term" value="C:fungal-type vacuole membrane"/>
    <property type="evidence" value="ECO:0007669"/>
    <property type="project" value="TreeGrafter"/>
</dbReference>